<dbReference type="Pfam" id="PF21109">
    <property type="entry name" value="Stonustoxin_helical"/>
    <property type="match status" value="1"/>
</dbReference>
<dbReference type="SMART" id="SM00449">
    <property type="entry name" value="SPRY"/>
    <property type="match status" value="1"/>
</dbReference>
<dbReference type="GeneTree" id="ENSGT00390000014380"/>
<dbReference type="PROSITE" id="PS50188">
    <property type="entry name" value="B302_SPRY"/>
    <property type="match status" value="1"/>
</dbReference>
<evidence type="ECO:0000259" key="1">
    <source>
        <dbReference type="PROSITE" id="PS50188"/>
    </source>
</evidence>
<evidence type="ECO:0000313" key="3">
    <source>
        <dbReference type="Proteomes" id="UP000314980"/>
    </source>
</evidence>
<dbReference type="InterPro" id="IPR048997">
    <property type="entry name" value="Stonustoxin-like_helical"/>
</dbReference>
<protein>
    <recommendedName>
        <fullName evidence="1">B30.2/SPRY domain-containing protein</fullName>
    </recommendedName>
</protein>
<dbReference type="Pfam" id="PF00622">
    <property type="entry name" value="SPRY"/>
    <property type="match status" value="1"/>
</dbReference>
<dbReference type="Pfam" id="PF24674">
    <property type="entry name" value="MACPF_SNTX"/>
    <property type="match status" value="1"/>
</dbReference>
<dbReference type="InterPro" id="IPR056072">
    <property type="entry name" value="SNTX_MACPF/CDC-like_dom"/>
</dbReference>
<sequence>MASDQMVVAALGRPFALGMLYDARNDKLNTAFTLWDKITLQEYSEKRPQQSSAYEITTSDSVESKSFLLDINSSLKASFLCGLVEVGGSASYLNDKKKYHRQSRVTFQYKATSMYEQLTMTDLKAKNLQLQEVIEKCSETHVVTGILYGAHAFFVFDSEKLDSNSVQDIQGGMEAVIKKIPSFSLEAKADVKLSDEEKAMTKTFSCKFYGDFILESNPATFEDAVKTYQRLPKLLGEKGENSVPVKVWLTPLKDLVPTALDLKGDICVGLLRKAVNALEGMREIEMRCNDSLEEKMVEKFPLLKKKLSRFQHLCNDYTKKLQQTMEEKLPSIRADNVLFSPSDACDLNLDLDTANSYLILSEGNKTATYGSWQSYPDRPQRFDEYNQVLCREGLTGQHYWEVEWSDCSNYGVGVALAYRGIKRKAESGFGYNHLSWYFGMKGSNFRIWHNSDSETKPLPSTQCSRVGVFLDYPAGYVSFFNYNNPHSHSFKHLIHQYVFILVNLNILCHILHFQENVITFEQFKLFCVSINYL</sequence>
<dbReference type="InterPro" id="IPR052090">
    <property type="entry name" value="Cytolytic_pore-forming_toxin"/>
</dbReference>
<dbReference type="SUPFAM" id="SSF49899">
    <property type="entry name" value="Concanavalin A-like lectins/glucanases"/>
    <property type="match status" value="1"/>
</dbReference>
<keyword evidence="3" id="KW-1185">Reference proteome</keyword>
<evidence type="ECO:0000313" key="2">
    <source>
        <dbReference type="Ensembl" id="ENSLCAP00010043976.1"/>
    </source>
</evidence>
<dbReference type="PRINTS" id="PR01407">
    <property type="entry name" value="BUTYPHLNCDUF"/>
</dbReference>
<organism evidence="2 3">
    <name type="scientific">Lates calcarifer</name>
    <name type="common">Barramundi</name>
    <name type="synonym">Holocentrus calcarifer</name>
    <dbReference type="NCBI Taxonomy" id="8187"/>
    <lineage>
        <taxon>Eukaryota</taxon>
        <taxon>Metazoa</taxon>
        <taxon>Chordata</taxon>
        <taxon>Craniata</taxon>
        <taxon>Vertebrata</taxon>
        <taxon>Euteleostomi</taxon>
        <taxon>Actinopterygii</taxon>
        <taxon>Neopterygii</taxon>
        <taxon>Teleostei</taxon>
        <taxon>Neoteleostei</taxon>
        <taxon>Acanthomorphata</taxon>
        <taxon>Carangaria</taxon>
        <taxon>Carangaria incertae sedis</taxon>
        <taxon>Centropomidae</taxon>
        <taxon>Lates</taxon>
    </lineage>
</organism>
<reference evidence="2" key="2">
    <citation type="submission" date="2025-08" db="UniProtKB">
        <authorList>
            <consortium name="Ensembl"/>
        </authorList>
    </citation>
    <scope>IDENTIFICATION</scope>
</reference>
<dbReference type="Gene3D" id="2.60.120.920">
    <property type="match status" value="1"/>
</dbReference>
<dbReference type="PANTHER" id="PTHR31594">
    <property type="entry name" value="AIG1-TYPE G DOMAIN-CONTAINING PROTEIN"/>
    <property type="match status" value="1"/>
</dbReference>
<dbReference type="SMART" id="SM00589">
    <property type="entry name" value="PRY"/>
    <property type="match status" value="1"/>
</dbReference>
<dbReference type="AlphaFoldDB" id="A0A4W6EXT7"/>
<reference evidence="3" key="1">
    <citation type="submission" date="2015-09" db="EMBL/GenBank/DDBJ databases">
        <authorList>
            <person name="Sai Rama Sridatta P."/>
        </authorList>
    </citation>
    <scope>NUCLEOTIDE SEQUENCE [LARGE SCALE GENOMIC DNA]</scope>
</reference>
<dbReference type="InterPro" id="IPR043136">
    <property type="entry name" value="B30.2/SPRY_sf"/>
</dbReference>
<dbReference type="Pfam" id="PF13765">
    <property type="entry name" value="PRY"/>
    <property type="match status" value="1"/>
</dbReference>
<dbReference type="InterPro" id="IPR006574">
    <property type="entry name" value="PRY"/>
</dbReference>
<feature type="domain" description="B30.2/SPRY" evidence="1">
    <location>
        <begin position="327"/>
        <end position="520"/>
    </location>
</feature>
<accession>A0A4W6EXT7</accession>
<reference evidence="2" key="3">
    <citation type="submission" date="2025-09" db="UniProtKB">
        <authorList>
            <consortium name="Ensembl"/>
        </authorList>
    </citation>
    <scope>IDENTIFICATION</scope>
</reference>
<dbReference type="InterPro" id="IPR001870">
    <property type="entry name" value="B30.2/SPRY"/>
</dbReference>
<proteinExistence type="predicted"/>
<dbReference type="InterPro" id="IPR003879">
    <property type="entry name" value="Butyrophylin_SPRY"/>
</dbReference>
<dbReference type="InterPro" id="IPR013320">
    <property type="entry name" value="ConA-like_dom_sf"/>
</dbReference>
<dbReference type="InterPro" id="IPR003877">
    <property type="entry name" value="SPRY_dom"/>
</dbReference>
<name>A0A4W6EXT7_LATCA</name>
<dbReference type="PANTHER" id="PTHR31594:SF16">
    <property type="entry name" value="SI:CH211-281L24.3"/>
    <property type="match status" value="1"/>
</dbReference>
<dbReference type="Proteomes" id="UP000314980">
    <property type="component" value="Unassembled WGS sequence"/>
</dbReference>
<dbReference type="Ensembl" id="ENSLCAT00010045068.1">
    <property type="protein sequence ID" value="ENSLCAP00010043976.1"/>
    <property type="gene ID" value="ENSLCAG00010020462.1"/>
</dbReference>